<dbReference type="Pfam" id="PF22458">
    <property type="entry name" value="RsmF-B_ferredox"/>
    <property type="match status" value="1"/>
</dbReference>
<dbReference type="GO" id="GO:0008173">
    <property type="term" value="F:RNA methyltransferase activity"/>
    <property type="evidence" value="ECO:0007669"/>
    <property type="project" value="InterPro"/>
</dbReference>
<dbReference type="InterPro" id="IPR049560">
    <property type="entry name" value="MeTrfase_RsmB-F_NOP2_cat"/>
</dbReference>
<name>A0A1H9GVA2_9GAMM</name>
<dbReference type="InterPro" id="IPR023267">
    <property type="entry name" value="RCMT"/>
</dbReference>
<dbReference type="GO" id="GO:0003723">
    <property type="term" value="F:RNA binding"/>
    <property type="evidence" value="ECO:0007669"/>
    <property type="project" value="UniProtKB-UniRule"/>
</dbReference>
<dbReference type="EMBL" id="FOFS01000007">
    <property type="protein sequence ID" value="SEQ53950.1"/>
    <property type="molecule type" value="Genomic_DNA"/>
</dbReference>
<proteinExistence type="inferred from homology"/>
<evidence type="ECO:0000313" key="8">
    <source>
        <dbReference type="EMBL" id="SEQ53950.1"/>
    </source>
</evidence>
<dbReference type="PROSITE" id="PS01153">
    <property type="entry name" value="NOL1_NOP2_SUN"/>
    <property type="match status" value="1"/>
</dbReference>
<dbReference type="Gene3D" id="3.40.50.150">
    <property type="entry name" value="Vaccinia Virus protein VP39"/>
    <property type="match status" value="1"/>
</dbReference>
<dbReference type="PANTHER" id="PTHR22807">
    <property type="entry name" value="NOP2 YEAST -RELATED NOL1/NOP2/FMU SUN DOMAIN-CONTAINING"/>
    <property type="match status" value="1"/>
</dbReference>
<keyword evidence="9" id="KW-1185">Reference proteome</keyword>
<keyword evidence="3 6" id="KW-0808">Transferase</keyword>
<evidence type="ECO:0000256" key="2">
    <source>
        <dbReference type="ARBA" id="ARBA00022603"/>
    </source>
</evidence>
<accession>A0A1H9GVA2</accession>
<dbReference type="Pfam" id="PF01189">
    <property type="entry name" value="Methyltr_RsmB-F"/>
    <property type="match status" value="1"/>
</dbReference>
<evidence type="ECO:0000256" key="6">
    <source>
        <dbReference type="PROSITE-ProRule" id="PRU01023"/>
    </source>
</evidence>
<organism evidence="8 9">
    <name type="scientific">Solimonas aquatica</name>
    <dbReference type="NCBI Taxonomy" id="489703"/>
    <lineage>
        <taxon>Bacteria</taxon>
        <taxon>Pseudomonadati</taxon>
        <taxon>Pseudomonadota</taxon>
        <taxon>Gammaproteobacteria</taxon>
        <taxon>Nevskiales</taxon>
        <taxon>Nevskiaceae</taxon>
        <taxon>Solimonas</taxon>
    </lineage>
</organism>
<sequence length="415" mass="44653">MSAPLPGPLRPPQWRAAAGVLQQVLNEARAADLCLQQHFAQHRQMGSRDRRLVSTLVYGVLRDAMRLRAIAGEAASGEAWLALHLLAAGQADTATLAALGCAEAARWQQRLQDFDEAGLSEAARANVPEPVWALWCEQYGRTQTRALAAALNQEAPVDLRVNTLKASRAQVLAALQAAGIEAQAGALSEDCVRLPRRVALQTLDCYRQGWVEPQDQGSQLLARHLGAQPGERIADYCAGAGGKTLAIGAAMAGRGELWALDVDAARLRRLPPRAERAALAGLQLRQLPDAEWLLAQAGSFDAVLVDAPCSGSGTWRRNPELRLRALDLPALAARQLAILCDAATLLRSGGRLVYATCSLLAAENEAVIQAFCAGHPDFMPDPDVPDASPAQRNPLRLLPQLHGCDGFFAMRLRRR</sequence>
<dbReference type="OrthoDB" id="9810297at2"/>
<dbReference type="InterPro" id="IPR001678">
    <property type="entry name" value="MeTrfase_RsmB-F_NOP2_dom"/>
</dbReference>
<feature type="active site" description="Nucleophile" evidence="6">
    <location>
        <position position="357"/>
    </location>
</feature>
<reference evidence="8 9" key="1">
    <citation type="submission" date="2016-10" db="EMBL/GenBank/DDBJ databases">
        <authorList>
            <person name="de Groot N.N."/>
        </authorList>
    </citation>
    <scope>NUCLEOTIDE SEQUENCE [LARGE SCALE GENOMIC DNA]</scope>
    <source>
        <strain evidence="8 9">DSM 25927</strain>
    </source>
</reference>
<dbReference type="SUPFAM" id="SSF53335">
    <property type="entry name" value="S-adenosyl-L-methionine-dependent methyltransferases"/>
    <property type="match status" value="1"/>
</dbReference>
<dbReference type="RefSeq" id="WP_143068918.1">
    <property type="nucleotide sequence ID" value="NZ_FOFS01000007.1"/>
</dbReference>
<protein>
    <submittedName>
        <fullName evidence="8">16S rRNA (Cytosine967-C5)-methyltransferase</fullName>
    </submittedName>
</protein>
<dbReference type="InterPro" id="IPR029063">
    <property type="entry name" value="SAM-dependent_MTases_sf"/>
</dbReference>
<dbReference type="Proteomes" id="UP000199233">
    <property type="component" value="Unassembled WGS sequence"/>
</dbReference>
<dbReference type="PROSITE" id="PS51686">
    <property type="entry name" value="SAM_MT_RSMB_NOP"/>
    <property type="match status" value="1"/>
</dbReference>
<dbReference type="STRING" id="489703.SAMN04488038_107213"/>
<dbReference type="AlphaFoldDB" id="A0A1H9GVA2"/>
<keyword evidence="5 6" id="KW-0694">RNA-binding</keyword>
<evidence type="ECO:0000256" key="4">
    <source>
        <dbReference type="ARBA" id="ARBA00022691"/>
    </source>
</evidence>
<dbReference type="InterPro" id="IPR054728">
    <property type="entry name" value="RsmB-like_ferredoxin"/>
</dbReference>
<evidence type="ECO:0000259" key="7">
    <source>
        <dbReference type="PROSITE" id="PS51686"/>
    </source>
</evidence>
<dbReference type="PANTHER" id="PTHR22807:SF53">
    <property type="entry name" value="RIBOSOMAL RNA SMALL SUBUNIT METHYLTRANSFERASE B-RELATED"/>
    <property type="match status" value="1"/>
</dbReference>
<dbReference type="InterPro" id="IPR018314">
    <property type="entry name" value="RsmB/NOL1/NOP2-like_CS"/>
</dbReference>
<comment type="caution">
    <text evidence="6">Lacks conserved residue(s) required for the propagation of feature annotation.</text>
</comment>
<evidence type="ECO:0000256" key="5">
    <source>
        <dbReference type="ARBA" id="ARBA00022884"/>
    </source>
</evidence>
<feature type="binding site" evidence="6">
    <location>
        <position position="261"/>
    </location>
    <ligand>
        <name>S-adenosyl-L-methionine</name>
        <dbReference type="ChEBI" id="CHEBI:59789"/>
    </ligand>
</feature>
<feature type="binding site" evidence="6">
    <location>
        <position position="306"/>
    </location>
    <ligand>
        <name>S-adenosyl-L-methionine</name>
        <dbReference type="ChEBI" id="CHEBI:59789"/>
    </ligand>
</feature>
<gene>
    <name evidence="8" type="ORF">SAMN04488038_107213</name>
</gene>
<keyword evidence="2 6" id="KW-0489">Methyltransferase</keyword>
<dbReference type="GO" id="GO:0001510">
    <property type="term" value="P:RNA methylation"/>
    <property type="evidence" value="ECO:0007669"/>
    <property type="project" value="InterPro"/>
</dbReference>
<evidence type="ECO:0000256" key="3">
    <source>
        <dbReference type="ARBA" id="ARBA00022679"/>
    </source>
</evidence>
<comment type="similarity">
    <text evidence="1 6">Belongs to the class I-like SAM-binding methyltransferase superfamily. RsmB/NOP family.</text>
</comment>
<dbReference type="PRINTS" id="PR02008">
    <property type="entry name" value="RCMTFAMILY"/>
</dbReference>
<evidence type="ECO:0000313" key="9">
    <source>
        <dbReference type="Proteomes" id="UP000199233"/>
    </source>
</evidence>
<keyword evidence="4 6" id="KW-0949">S-adenosyl-L-methionine</keyword>
<evidence type="ECO:0000256" key="1">
    <source>
        <dbReference type="ARBA" id="ARBA00007494"/>
    </source>
</evidence>
<feature type="domain" description="SAM-dependent MTase RsmB/NOP-type" evidence="7">
    <location>
        <begin position="147"/>
        <end position="415"/>
    </location>
</feature>
<dbReference type="CDD" id="cd02440">
    <property type="entry name" value="AdoMet_MTases"/>
    <property type="match status" value="1"/>
</dbReference>